<gene>
    <name evidence="1" type="ORF">E2C01_086010</name>
</gene>
<evidence type="ECO:0000313" key="1">
    <source>
        <dbReference type="EMBL" id="MPC91002.1"/>
    </source>
</evidence>
<accession>A0A5B7J4C0</accession>
<dbReference type="Proteomes" id="UP000324222">
    <property type="component" value="Unassembled WGS sequence"/>
</dbReference>
<sequence>MHCHARQYTVTDDKNSWWHLAREASHRRPMPFMATGEDSRCFLIPQYTSRDNYISLSSVHACSDT</sequence>
<reference evidence="1 2" key="1">
    <citation type="submission" date="2019-05" db="EMBL/GenBank/DDBJ databases">
        <title>Another draft genome of Portunus trituberculatus and its Hox gene families provides insights of decapod evolution.</title>
        <authorList>
            <person name="Jeong J.-H."/>
            <person name="Song I."/>
            <person name="Kim S."/>
            <person name="Choi T."/>
            <person name="Kim D."/>
            <person name="Ryu S."/>
            <person name="Kim W."/>
        </authorList>
    </citation>
    <scope>NUCLEOTIDE SEQUENCE [LARGE SCALE GENOMIC DNA]</scope>
    <source>
        <tissue evidence="1">Muscle</tissue>
    </source>
</reference>
<proteinExistence type="predicted"/>
<dbReference type="AlphaFoldDB" id="A0A5B7J4C0"/>
<dbReference type="EMBL" id="VSRR010086250">
    <property type="protein sequence ID" value="MPC91002.1"/>
    <property type="molecule type" value="Genomic_DNA"/>
</dbReference>
<evidence type="ECO:0000313" key="2">
    <source>
        <dbReference type="Proteomes" id="UP000324222"/>
    </source>
</evidence>
<name>A0A5B7J4C0_PORTR</name>
<comment type="caution">
    <text evidence="1">The sequence shown here is derived from an EMBL/GenBank/DDBJ whole genome shotgun (WGS) entry which is preliminary data.</text>
</comment>
<organism evidence="1 2">
    <name type="scientific">Portunus trituberculatus</name>
    <name type="common">Swimming crab</name>
    <name type="synonym">Neptunus trituberculatus</name>
    <dbReference type="NCBI Taxonomy" id="210409"/>
    <lineage>
        <taxon>Eukaryota</taxon>
        <taxon>Metazoa</taxon>
        <taxon>Ecdysozoa</taxon>
        <taxon>Arthropoda</taxon>
        <taxon>Crustacea</taxon>
        <taxon>Multicrustacea</taxon>
        <taxon>Malacostraca</taxon>
        <taxon>Eumalacostraca</taxon>
        <taxon>Eucarida</taxon>
        <taxon>Decapoda</taxon>
        <taxon>Pleocyemata</taxon>
        <taxon>Brachyura</taxon>
        <taxon>Eubrachyura</taxon>
        <taxon>Portunoidea</taxon>
        <taxon>Portunidae</taxon>
        <taxon>Portuninae</taxon>
        <taxon>Portunus</taxon>
    </lineage>
</organism>
<keyword evidence="2" id="KW-1185">Reference proteome</keyword>
<protein>
    <submittedName>
        <fullName evidence="1">Uncharacterized protein</fullName>
    </submittedName>
</protein>